<gene>
    <name evidence="2" type="ORF">SAMD00020551_0466</name>
</gene>
<dbReference type="GO" id="GO:0016747">
    <property type="term" value="F:acyltransferase activity, transferring groups other than amino-acyl groups"/>
    <property type="evidence" value="ECO:0007669"/>
    <property type="project" value="InterPro"/>
</dbReference>
<proteinExistence type="predicted"/>
<dbReference type="STRING" id="1321606.SAMD00020551_0466"/>
<dbReference type="Gene3D" id="3.40.630.30">
    <property type="match status" value="1"/>
</dbReference>
<dbReference type="PROSITE" id="PS51186">
    <property type="entry name" value="GNAT"/>
    <property type="match status" value="1"/>
</dbReference>
<protein>
    <recommendedName>
        <fullName evidence="1">N-acetyltransferase domain-containing protein</fullName>
    </recommendedName>
</protein>
<accession>A0A0A8WZE2</accession>
<dbReference type="RefSeq" id="WP_041964298.1">
    <property type="nucleotide sequence ID" value="NZ_BASE01000012.1"/>
</dbReference>
<sequence length="260" mass="30384">MLDKILDLEFAYLATFTARHDREWGFLFLNENQPAYYDANHAHVRKPVDYPEKVVDEVISFYQEKSIIPRFYIYTPDEQPALIRELKSKGFGYEELPSPVQLWDQKVMNLERNDAISIEEVTEANYQEALEIECSIKEIGGREVREKALKEEFDHPAYQHFLLRYNGVACSTACIFAHGRQARMESVATLEEYRGKGLIGYIIQHIQQQVQKQGFENLWVFPINERVEKVYNRYGFDTVMTLMTGHAFLGGKSIIELQNR</sequence>
<keyword evidence="3" id="KW-1185">Reference proteome</keyword>
<dbReference type="InterPro" id="IPR000182">
    <property type="entry name" value="GNAT_dom"/>
</dbReference>
<organism evidence="2 3">
    <name type="scientific">Mesobacillus selenatarsenatis (strain DSM 18680 / JCM 14380 / FERM P-15431 / SF-1)</name>
    <dbReference type="NCBI Taxonomy" id="1321606"/>
    <lineage>
        <taxon>Bacteria</taxon>
        <taxon>Bacillati</taxon>
        <taxon>Bacillota</taxon>
        <taxon>Bacilli</taxon>
        <taxon>Bacillales</taxon>
        <taxon>Bacillaceae</taxon>
        <taxon>Mesobacillus</taxon>
    </lineage>
</organism>
<name>A0A0A8WZE2_MESS1</name>
<dbReference type="Proteomes" id="UP000031014">
    <property type="component" value="Unassembled WGS sequence"/>
</dbReference>
<evidence type="ECO:0000313" key="3">
    <source>
        <dbReference type="Proteomes" id="UP000031014"/>
    </source>
</evidence>
<dbReference type="InterPro" id="IPR016181">
    <property type="entry name" value="Acyl_CoA_acyltransferase"/>
</dbReference>
<dbReference type="EMBL" id="BASE01000012">
    <property type="protein sequence ID" value="GAM12334.1"/>
    <property type="molecule type" value="Genomic_DNA"/>
</dbReference>
<comment type="caution">
    <text evidence="2">The sequence shown here is derived from an EMBL/GenBank/DDBJ whole genome shotgun (WGS) entry which is preliminary data.</text>
</comment>
<evidence type="ECO:0000313" key="2">
    <source>
        <dbReference type="EMBL" id="GAM12334.1"/>
    </source>
</evidence>
<dbReference type="SUPFAM" id="SSF55729">
    <property type="entry name" value="Acyl-CoA N-acyltransferases (Nat)"/>
    <property type="match status" value="1"/>
</dbReference>
<dbReference type="AlphaFoldDB" id="A0A0A8WZE2"/>
<feature type="domain" description="N-acetyltransferase" evidence="1">
    <location>
        <begin position="116"/>
        <end position="255"/>
    </location>
</feature>
<evidence type="ECO:0000259" key="1">
    <source>
        <dbReference type="PROSITE" id="PS51186"/>
    </source>
</evidence>
<reference evidence="2 3" key="1">
    <citation type="submission" date="2013-06" db="EMBL/GenBank/DDBJ databases">
        <title>Whole genome shotgun sequence of Bacillus selenatarsenatis SF-1.</title>
        <authorList>
            <person name="Kuroda M."/>
            <person name="Sei K."/>
            <person name="Yamashita M."/>
            <person name="Ike M."/>
        </authorList>
    </citation>
    <scope>NUCLEOTIDE SEQUENCE [LARGE SCALE GENOMIC DNA]</scope>
    <source>
        <strain evidence="2 3">SF-1</strain>
    </source>
</reference>
<dbReference type="Pfam" id="PF00583">
    <property type="entry name" value="Acetyltransf_1"/>
    <property type="match status" value="1"/>
</dbReference>
<dbReference type="OrthoDB" id="2737536at2"/>